<sequence>MKTGNFFFLLCVLFGIIFSGGFSSSNDLTQIDDNKKFTVTTKALKELMQTSRDLFTLCATFSICPDVKFLSKFKKTIIEKKETTNSLTPKETALRNCSKKEDCQHGYATCIDNVNALNVWTKNAMPRLMSFVSTHLIALVLASVCWGPEKSREFPEIYCVVHPKRCIFSHYLANDQEPKAERRYLQDNPKFTWKNSSTADLSKAVHAGDFTSILVFCQTVDQFSFVGTAMADFTYCSYEDDSGRLFLTQTFNILVHED</sequence>
<gene>
    <name evidence="2" type="ORF">HICCMSTLAB_LOCUS2275</name>
</gene>
<accession>A0A8J2EEW2</accession>
<keyword evidence="1" id="KW-0732">Signal</keyword>
<evidence type="ECO:0000313" key="3">
    <source>
        <dbReference type="Proteomes" id="UP000786811"/>
    </source>
</evidence>
<keyword evidence="3" id="KW-1185">Reference proteome</keyword>
<dbReference type="AlphaFoldDB" id="A0A8J2EEW2"/>
<dbReference type="EMBL" id="CAJNRD030001117">
    <property type="protein sequence ID" value="CAG5076779.1"/>
    <property type="molecule type" value="Genomic_DNA"/>
</dbReference>
<dbReference type="Proteomes" id="UP000786811">
    <property type="component" value="Unassembled WGS sequence"/>
</dbReference>
<comment type="caution">
    <text evidence="2">The sequence shown here is derived from an EMBL/GenBank/DDBJ whole genome shotgun (WGS) entry which is preliminary data.</text>
</comment>
<name>A0A8J2EEW2_COTCN</name>
<feature type="chain" id="PRO_5035259284" evidence="1">
    <location>
        <begin position="24"/>
        <end position="258"/>
    </location>
</feature>
<feature type="signal peptide" evidence="1">
    <location>
        <begin position="1"/>
        <end position="23"/>
    </location>
</feature>
<evidence type="ECO:0000313" key="2">
    <source>
        <dbReference type="EMBL" id="CAG5076779.1"/>
    </source>
</evidence>
<organism evidence="2 3">
    <name type="scientific">Cotesia congregata</name>
    <name type="common">Parasitoid wasp</name>
    <name type="synonym">Apanteles congregatus</name>
    <dbReference type="NCBI Taxonomy" id="51543"/>
    <lineage>
        <taxon>Eukaryota</taxon>
        <taxon>Metazoa</taxon>
        <taxon>Ecdysozoa</taxon>
        <taxon>Arthropoda</taxon>
        <taxon>Hexapoda</taxon>
        <taxon>Insecta</taxon>
        <taxon>Pterygota</taxon>
        <taxon>Neoptera</taxon>
        <taxon>Endopterygota</taxon>
        <taxon>Hymenoptera</taxon>
        <taxon>Apocrita</taxon>
        <taxon>Ichneumonoidea</taxon>
        <taxon>Braconidae</taxon>
        <taxon>Microgastrinae</taxon>
        <taxon>Cotesia</taxon>
    </lineage>
</organism>
<proteinExistence type="predicted"/>
<protein>
    <submittedName>
        <fullName evidence="2">Uncharacterized protein</fullName>
    </submittedName>
</protein>
<evidence type="ECO:0000256" key="1">
    <source>
        <dbReference type="SAM" id="SignalP"/>
    </source>
</evidence>
<reference evidence="2" key="1">
    <citation type="submission" date="2021-04" db="EMBL/GenBank/DDBJ databases">
        <authorList>
            <person name="Chebbi M.A.C M."/>
        </authorList>
    </citation>
    <scope>NUCLEOTIDE SEQUENCE</scope>
</reference>